<sequence>MDRPEASAEQLHRISLLPVCQSCNASAPVGQLATASSISAL</sequence>
<accession>D5PE04</accession>
<gene>
    <name evidence="1" type="ORF">HMPREF0591_4398</name>
</gene>
<organism evidence="1 2">
    <name type="scientific">Mycobacterium parascrofulaceum ATCC BAA-614</name>
    <dbReference type="NCBI Taxonomy" id="525368"/>
    <lineage>
        <taxon>Bacteria</taxon>
        <taxon>Bacillati</taxon>
        <taxon>Actinomycetota</taxon>
        <taxon>Actinomycetes</taxon>
        <taxon>Mycobacteriales</taxon>
        <taxon>Mycobacteriaceae</taxon>
        <taxon>Mycobacterium</taxon>
        <taxon>Mycobacterium simiae complex</taxon>
    </lineage>
</organism>
<evidence type="ECO:0000313" key="2">
    <source>
        <dbReference type="Proteomes" id="UP000003653"/>
    </source>
</evidence>
<name>D5PE04_9MYCO</name>
<dbReference type="HOGENOM" id="CLU_3273054_0_0_11"/>
<dbReference type="AlphaFoldDB" id="D5PE04"/>
<dbReference type="Proteomes" id="UP000003653">
    <property type="component" value="Unassembled WGS sequence"/>
</dbReference>
<protein>
    <submittedName>
        <fullName evidence="1">Uncharacterized protein</fullName>
    </submittedName>
</protein>
<proteinExistence type="predicted"/>
<comment type="caution">
    <text evidence="1">The sequence shown here is derived from an EMBL/GenBank/DDBJ whole genome shotgun (WGS) entry which is preliminary data.</text>
</comment>
<dbReference type="EMBL" id="ADNV01000320">
    <property type="protein sequence ID" value="EFG75693.1"/>
    <property type="molecule type" value="Genomic_DNA"/>
</dbReference>
<reference evidence="1 2" key="1">
    <citation type="submission" date="2010-04" db="EMBL/GenBank/DDBJ databases">
        <authorList>
            <person name="Muzny D."/>
            <person name="Qin X."/>
            <person name="Deng J."/>
            <person name="Jiang H."/>
            <person name="Liu Y."/>
            <person name="Qu J."/>
            <person name="Song X.-Z."/>
            <person name="Zhang L."/>
            <person name="Thornton R."/>
            <person name="Coyle M."/>
            <person name="Francisco L."/>
            <person name="Jackson L."/>
            <person name="Javaid M."/>
            <person name="Korchina V."/>
            <person name="Kovar C."/>
            <person name="Mata R."/>
            <person name="Mathew T."/>
            <person name="Ngo R."/>
            <person name="Nguyen L."/>
            <person name="Nguyen N."/>
            <person name="Okwuonu G."/>
            <person name="Ongeri F."/>
            <person name="Pham C."/>
            <person name="Simmons D."/>
            <person name="Wilczek-Boney K."/>
            <person name="Hale W."/>
            <person name="Jakkamsetti A."/>
            <person name="Pham P."/>
            <person name="Ruth R."/>
            <person name="San Lucas F."/>
            <person name="Warren J."/>
            <person name="Zhang J."/>
            <person name="Zhao Z."/>
            <person name="Zhou C."/>
            <person name="Zhu D."/>
            <person name="Lee S."/>
            <person name="Bess C."/>
            <person name="Blankenburg K."/>
            <person name="Forbes L."/>
            <person name="Fu Q."/>
            <person name="Gubbala S."/>
            <person name="Hirani K."/>
            <person name="Jayaseelan J.C."/>
            <person name="Lara F."/>
            <person name="Munidasa M."/>
            <person name="Palculict T."/>
            <person name="Patil S."/>
            <person name="Pu L.-L."/>
            <person name="Saada N."/>
            <person name="Tang L."/>
            <person name="Weissenberger G."/>
            <person name="Zhu Y."/>
            <person name="Hemphill L."/>
            <person name="Shang Y."/>
            <person name="Youmans B."/>
            <person name="Ayvaz T."/>
            <person name="Ross M."/>
            <person name="Santibanez J."/>
            <person name="Aqrawi P."/>
            <person name="Gross S."/>
            <person name="Joshi V."/>
            <person name="Fowler G."/>
            <person name="Nazareth L."/>
            <person name="Reid J."/>
            <person name="Worley K."/>
            <person name="Petrosino J."/>
            <person name="Highlander S."/>
            <person name="Gibbs R."/>
        </authorList>
    </citation>
    <scope>NUCLEOTIDE SEQUENCE [LARGE SCALE GENOMIC DNA]</scope>
    <source>
        <strain evidence="1 2">ATCC BAA-614</strain>
    </source>
</reference>
<evidence type="ECO:0000313" key="1">
    <source>
        <dbReference type="EMBL" id="EFG75693.1"/>
    </source>
</evidence>
<keyword evidence="2" id="KW-1185">Reference proteome</keyword>